<reference evidence="2" key="1">
    <citation type="submission" date="2017-10" db="EMBL/GenBank/DDBJ databases">
        <title>Rapid genome shrinkage in a self-fertile nematode reveals novel sperm competition proteins.</title>
        <authorList>
            <person name="Yin D."/>
            <person name="Schwarz E.M."/>
            <person name="Thomas C.G."/>
            <person name="Felde R.L."/>
            <person name="Korf I.F."/>
            <person name="Cutter A.D."/>
            <person name="Schartner C.M."/>
            <person name="Ralston E.J."/>
            <person name="Meyer B.J."/>
            <person name="Haag E.S."/>
        </authorList>
    </citation>
    <scope>NUCLEOTIDE SEQUENCE [LARGE SCALE GENOMIC DNA]</scope>
    <source>
        <strain evidence="2">JU1422</strain>
    </source>
</reference>
<gene>
    <name evidence="1" type="primary">Cnig_chr_V.g17431</name>
    <name evidence="1" type="ORF">B9Z55_017431</name>
</gene>
<keyword evidence="2" id="KW-1185">Reference proteome</keyword>
<dbReference type="Proteomes" id="UP000230233">
    <property type="component" value="Chromosome V"/>
</dbReference>
<protein>
    <submittedName>
        <fullName evidence="1">Uncharacterized protein</fullName>
    </submittedName>
</protein>
<evidence type="ECO:0000313" key="1">
    <source>
        <dbReference type="EMBL" id="PIC23894.1"/>
    </source>
</evidence>
<dbReference type="AlphaFoldDB" id="A0A2G5T940"/>
<sequence>MILLYLFLKQSKYVIYMKPDEVDKNVKKMRNRPWDTASMKAQIPYDPESFQIPQIVVTTGGEFTPRFSEIGASPVPSFLLSPGDKHM</sequence>
<comment type="caution">
    <text evidence="1">The sequence shown here is derived from an EMBL/GenBank/DDBJ whole genome shotgun (WGS) entry which is preliminary data.</text>
</comment>
<dbReference type="EMBL" id="PDUG01000005">
    <property type="protein sequence ID" value="PIC23894.1"/>
    <property type="molecule type" value="Genomic_DNA"/>
</dbReference>
<proteinExistence type="predicted"/>
<accession>A0A2G5T940</accession>
<name>A0A2G5T940_9PELO</name>
<organism evidence="1 2">
    <name type="scientific">Caenorhabditis nigoni</name>
    <dbReference type="NCBI Taxonomy" id="1611254"/>
    <lineage>
        <taxon>Eukaryota</taxon>
        <taxon>Metazoa</taxon>
        <taxon>Ecdysozoa</taxon>
        <taxon>Nematoda</taxon>
        <taxon>Chromadorea</taxon>
        <taxon>Rhabditida</taxon>
        <taxon>Rhabditina</taxon>
        <taxon>Rhabditomorpha</taxon>
        <taxon>Rhabditoidea</taxon>
        <taxon>Rhabditidae</taxon>
        <taxon>Peloderinae</taxon>
        <taxon>Caenorhabditis</taxon>
    </lineage>
</organism>
<evidence type="ECO:0000313" key="2">
    <source>
        <dbReference type="Proteomes" id="UP000230233"/>
    </source>
</evidence>